<organism evidence="2 3">
    <name type="scientific">Gossypium arboreum</name>
    <name type="common">Tree cotton</name>
    <name type="synonym">Gossypium nanking</name>
    <dbReference type="NCBI Taxonomy" id="29729"/>
    <lineage>
        <taxon>Eukaryota</taxon>
        <taxon>Viridiplantae</taxon>
        <taxon>Streptophyta</taxon>
        <taxon>Embryophyta</taxon>
        <taxon>Tracheophyta</taxon>
        <taxon>Spermatophyta</taxon>
        <taxon>Magnoliopsida</taxon>
        <taxon>eudicotyledons</taxon>
        <taxon>Gunneridae</taxon>
        <taxon>Pentapetalae</taxon>
        <taxon>rosids</taxon>
        <taxon>malvids</taxon>
        <taxon>Malvales</taxon>
        <taxon>Malvaceae</taxon>
        <taxon>Malvoideae</taxon>
        <taxon>Gossypium</taxon>
    </lineage>
</organism>
<keyword evidence="1" id="KW-0472">Membrane</keyword>
<comment type="caution">
    <text evidence="2">The sequence shown here is derived from an EMBL/GenBank/DDBJ whole genome shotgun (WGS) entry which is preliminary data.</text>
</comment>
<sequence>MICPRGIEMDSATVHEEIDSLFESTPPLKDLAKIIDKLNQVIQFDSPSGEGKGRRVEDLLKRCPNLKKIIIFRVISKAKPHKECQMYFTIDSTFYVSFTFMLYLTLRIGGKMPREVYAVAIVGPFPIADIEFPLIATAKALQIFKKRSQWLHVIQNTLGQYFKGTLMLFFVNRYFQSMFFVKFGTCKNEVA</sequence>
<proteinExistence type="predicted"/>
<evidence type="ECO:0000256" key="1">
    <source>
        <dbReference type="SAM" id="Phobius"/>
    </source>
</evidence>
<keyword evidence="1" id="KW-0812">Transmembrane</keyword>
<name>A0ABR0QG13_GOSAR</name>
<feature type="transmembrane region" description="Helical" evidence="1">
    <location>
        <begin position="116"/>
        <end position="138"/>
    </location>
</feature>
<evidence type="ECO:0000313" key="3">
    <source>
        <dbReference type="Proteomes" id="UP001358586"/>
    </source>
</evidence>
<keyword evidence="1" id="KW-1133">Transmembrane helix</keyword>
<accession>A0ABR0QG13</accession>
<gene>
    <name evidence="2" type="ORF">PVK06_006872</name>
</gene>
<keyword evidence="3" id="KW-1185">Reference proteome</keyword>
<dbReference type="EMBL" id="JARKNE010000003">
    <property type="protein sequence ID" value="KAK5838145.1"/>
    <property type="molecule type" value="Genomic_DNA"/>
</dbReference>
<reference evidence="2 3" key="1">
    <citation type="submission" date="2023-03" db="EMBL/GenBank/DDBJ databases">
        <title>WGS of Gossypium arboreum.</title>
        <authorList>
            <person name="Yu D."/>
        </authorList>
    </citation>
    <scope>NUCLEOTIDE SEQUENCE [LARGE SCALE GENOMIC DNA]</scope>
    <source>
        <tissue evidence="2">Leaf</tissue>
    </source>
</reference>
<feature type="transmembrane region" description="Helical" evidence="1">
    <location>
        <begin position="86"/>
        <end position="104"/>
    </location>
</feature>
<dbReference type="Proteomes" id="UP001358586">
    <property type="component" value="Chromosome 3"/>
</dbReference>
<evidence type="ECO:0000313" key="2">
    <source>
        <dbReference type="EMBL" id="KAK5838145.1"/>
    </source>
</evidence>
<protein>
    <submittedName>
        <fullName evidence="2">Uncharacterized protein</fullName>
    </submittedName>
</protein>